<feature type="region of interest" description="Disordered" evidence="1">
    <location>
        <begin position="1"/>
        <end position="115"/>
    </location>
</feature>
<organism evidence="2 3">
    <name type="scientific">Solanum stoloniferum</name>
    <dbReference type="NCBI Taxonomy" id="62892"/>
    <lineage>
        <taxon>Eukaryota</taxon>
        <taxon>Viridiplantae</taxon>
        <taxon>Streptophyta</taxon>
        <taxon>Embryophyta</taxon>
        <taxon>Tracheophyta</taxon>
        <taxon>Spermatophyta</taxon>
        <taxon>Magnoliopsida</taxon>
        <taxon>eudicotyledons</taxon>
        <taxon>Gunneridae</taxon>
        <taxon>Pentapetalae</taxon>
        <taxon>asterids</taxon>
        <taxon>lamiids</taxon>
        <taxon>Solanales</taxon>
        <taxon>Solanaceae</taxon>
        <taxon>Solanoideae</taxon>
        <taxon>Solaneae</taxon>
        <taxon>Solanum</taxon>
    </lineage>
</organism>
<evidence type="ECO:0000313" key="3">
    <source>
        <dbReference type="Proteomes" id="UP001627284"/>
    </source>
</evidence>
<feature type="compositionally biased region" description="Polar residues" evidence="1">
    <location>
        <begin position="37"/>
        <end position="51"/>
    </location>
</feature>
<sequence>HNSLIEANVSNEIPETAKENTEGASNCPGNEGDGGKNSLSGQSNTRDTVNISSSELSQQNRSSGNKNQPENGGFSTTLESTSEANANEDVSNGIPETEKENAEGASNCLEPLQMI</sequence>
<gene>
    <name evidence="2" type="ORF">AABB24_016832</name>
</gene>
<comment type="caution">
    <text evidence="2">The sequence shown here is derived from an EMBL/GenBank/DDBJ whole genome shotgun (WGS) entry which is preliminary data.</text>
</comment>
<feature type="compositionally biased region" description="Polar residues" evidence="1">
    <location>
        <begin position="1"/>
        <end position="13"/>
    </location>
</feature>
<feature type="compositionally biased region" description="Low complexity" evidence="1">
    <location>
        <begin position="52"/>
        <end position="63"/>
    </location>
</feature>
<evidence type="ECO:0000256" key="1">
    <source>
        <dbReference type="SAM" id="MobiDB-lite"/>
    </source>
</evidence>
<evidence type="ECO:0008006" key="4">
    <source>
        <dbReference type="Google" id="ProtNLM"/>
    </source>
</evidence>
<dbReference type="AlphaFoldDB" id="A0ABD2TI03"/>
<accession>A0ABD2TI03</accession>
<dbReference type="EMBL" id="JBJKTR010000010">
    <property type="protein sequence ID" value="KAL3355869.1"/>
    <property type="molecule type" value="Genomic_DNA"/>
</dbReference>
<proteinExistence type="predicted"/>
<evidence type="ECO:0000313" key="2">
    <source>
        <dbReference type="EMBL" id="KAL3355869.1"/>
    </source>
</evidence>
<name>A0ABD2TI03_9SOLN</name>
<keyword evidence="3" id="KW-1185">Reference proteome</keyword>
<feature type="compositionally biased region" description="Polar residues" evidence="1">
    <location>
        <begin position="64"/>
        <end position="90"/>
    </location>
</feature>
<reference evidence="2 3" key="1">
    <citation type="submission" date="2024-05" db="EMBL/GenBank/DDBJ databases">
        <title>De novo assembly of an allotetraploid wild potato.</title>
        <authorList>
            <person name="Hosaka A.J."/>
        </authorList>
    </citation>
    <scope>NUCLEOTIDE SEQUENCE [LARGE SCALE GENOMIC DNA]</scope>
    <source>
        <tissue evidence="2">Young leaves</tissue>
    </source>
</reference>
<feature type="non-terminal residue" evidence="2">
    <location>
        <position position="1"/>
    </location>
</feature>
<protein>
    <recommendedName>
        <fullName evidence="4">PSEUDO-RESPONSE REGULATOR 95</fullName>
    </recommendedName>
</protein>
<dbReference type="Proteomes" id="UP001627284">
    <property type="component" value="Unassembled WGS sequence"/>
</dbReference>